<accession>A0ABV6XXU2</accession>
<feature type="domain" description="HTH cro/C1-type" evidence="1">
    <location>
        <begin position="33"/>
        <end position="78"/>
    </location>
</feature>
<dbReference type="SUPFAM" id="SSF47413">
    <property type="entry name" value="lambda repressor-like DNA-binding domains"/>
    <property type="match status" value="1"/>
</dbReference>
<sequence length="144" mass="15056">MGDQQGGRVGSAGIASVLRYLLAEVHPEDRAPYTMAEVATGAGVSESTLKAIKTGRGNPTFATLESLAEFFQVPAEVWVNPADPAAVIAGHRLEQAKVAAGVVSIALRADGLDAEGMDYVRRSIDQARRAQGLGPAKTGLDLRN</sequence>
<evidence type="ECO:0000313" key="2">
    <source>
        <dbReference type="EMBL" id="MFC1443060.1"/>
    </source>
</evidence>
<comment type="caution">
    <text evidence="2">The sequence shown here is derived from an EMBL/GenBank/DDBJ whole genome shotgun (WGS) entry which is preliminary data.</text>
</comment>
<dbReference type="Gene3D" id="1.10.260.40">
    <property type="entry name" value="lambda repressor-like DNA-binding domains"/>
    <property type="match status" value="1"/>
</dbReference>
<organism evidence="2 3">
    <name type="scientific">Streptacidiphilus jeojiensis</name>
    <dbReference type="NCBI Taxonomy" id="3229225"/>
    <lineage>
        <taxon>Bacteria</taxon>
        <taxon>Bacillati</taxon>
        <taxon>Actinomycetota</taxon>
        <taxon>Actinomycetes</taxon>
        <taxon>Kitasatosporales</taxon>
        <taxon>Streptomycetaceae</taxon>
        <taxon>Streptacidiphilus</taxon>
    </lineage>
</organism>
<keyword evidence="3" id="KW-1185">Reference proteome</keyword>
<dbReference type="PROSITE" id="PS50943">
    <property type="entry name" value="HTH_CROC1"/>
    <property type="match status" value="1"/>
</dbReference>
<dbReference type="Pfam" id="PF01381">
    <property type="entry name" value="HTH_3"/>
    <property type="match status" value="1"/>
</dbReference>
<gene>
    <name evidence="2" type="ORF">ABUW04_32940</name>
</gene>
<protein>
    <submittedName>
        <fullName evidence="2">Helix-turn-helix transcriptional regulator</fullName>
    </submittedName>
</protein>
<proteinExistence type="predicted"/>
<dbReference type="Proteomes" id="UP001592581">
    <property type="component" value="Unassembled WGS sequence"/>
</dbReference>
<dbReference type="InterPro" id="IPR010982">
    <property type="entry name" value="Lambda_DNA-bd_dom_sf"/>
</dbReference>
<dbReference type="SMART" id="SM00530">
    <property type="entry name" value="HTH_XRE"/>
    <property type="match status" value="1"/>
</dbReference>
<evidence type="ECO:0000313" key="3">
    <source>
        <dbReference type="Proteomes" id="UP001592581"/>
    </source>
</evidence>
<dbReference type="EMBL" id="JBEUKS010000015">
    <property type="protein sequence ID" value="MFC1443060.1"/>
    <property type="molecule type" value="Genomic_DNA"/>
</dbReference>
<name>A0ABV6XXU2_9ACTN</name>
<evidence type="ECO:0000259" key="1">
    <source>
        <dbReference type="PROSITE" id="PS50943"/>
    </source>
</evidence>
<dbReference type="InterPro" id="IPR001387">
    <property type="entry name" value="Cro/C1-type_HTH"/>
</dbReference>
<dbReference type="CDD" id="cd00093">
    <property type="entry name" value="HTH_XRE"/>
    <property type="match status" value="1"/>
</dbReference>
<reference evidence="2 3" key="1">
    <citation type="submission" date="2024-06" db="EMBL/GenBank/DDBJ databases">
        <authorList>
            <person name="Lee S.D."/>
        </authorList>
    </citation>
    <scope>NUCLEOTIDE SEQUENCE [LARGE SCALE GENOMIC DNA]</scope>
    <source>
        <strain evidence="2 3">N1-10</strain>
    </source>
</reference>